<organism evidence="2 3">
    <name type="scientific">Protopolystoma xenopodis</name>
    <dbReference type="NCBI Taxonomy" id="117903"/>
    <lineage>
        <taxon>Eukaryota</taxon>
        <taxon>Metazoa</taxon>
        <taxon>Spiralia</taxon>
        <taxon>Lophotrochozoa</taxon>
        <taxon>Platyhelminthes</taxon>
        <taxon>Monogenea</taxon>
        <taxon>Polyopisthocotylea</taxon>
        <taxon>Polystomatidea</taxon>
        <taxon>Polystomatidae</taxon>
        <taxon>Protopolystoma</taxon>
    </lineage>
</organism>
<reference evidence="2" key="1">
    <citation type="submission" date="2018-11" db="EMBL/GenBank/DDBJ databases">
        <authorList>
            <consortium name="Pathogen Informatics"/>
        </authorList>
    </citation>
    <scope>NUCLEOTIDE SEQUENCE</scope>
</reference>
<feature type="region of interest" description="Disordered" evidence="1">
    <location>
        <begin position="66"/>
        <end position="94"/>
    </location>
</feature>
<feature type="region of interest" description="Disordered" evidence="1">
    <location>
        <begin position="251"/>
        <end position="272"/>
    </location>
</feature>
<evidence type="ECO:0000256" key="1">
    <source>
        <dbReference type="SAM" id="MobiDB-lite"/>
    </source>
</evidence>
<feature type="region of interest" description="Disordered" evidence="1">
    <location>
        <begin position="298"/>
        <end position="378"/>
    </location>
</feature>
<evidence type="ECO:0000313" key="2">
    <source>
        <dbReference type="EMBL" id="VEL38777.1"/>
    </source>
</evidence>
<feature type="compositionally biased region" description="Basic and acidic residues" evidence="1">
    <location>
        <begin position="358"/>
        <end position="367"/>
    </location>
</feature>
<evidence type="ECO:0000313" key="3">
    <source>
        <dbReference type="Proteomes" id="UP000784294"/>
    </source>
</evidence>
<protein>
    <submittedName>
        <fullName evidence="2">Uncharacterized protein</fullName>
    </submittedName>
</protein>
<dbReference type="AlphaFoldDB" id="A0A448XKF6"/>
<feature type="compositionally biased region" description="Polar residues" evidence="1">
    <location>
        <begin position="263"/>
        <end position="272"/>
    </location>
</feature>
<comment type="caution">
    <text evidence="2">The sequence shown here is derived from an EMBL/GenBank/DDBJ whole genome shotgun (WGS) entry which is preliminary data.</text>
</comment>
<name>A0A448XKF6_9PLAT</name>
<feature type="compositionally biased region" description="Basic and acidic residues" evidence="1">
    <location>
        <begin position="309"/>
        <end position="328"/>
    </location>
</feature>
<dbReference type="Proteomes" id="UP000784294">
    <property type="component" value="Unassembled WGS sequence"/>
</dbReference>
<feature type="compositionally biased region" description="Polar residues" evidence="1">
    <location>
        <begin position="211"/>
        <end position="228"/>
    </location>
</feature>
<feature type="region of interest" description="Disordered" evidence="1">
    <location>
        <begin position="151"/>
        <end position="228"/>
    </location>
</feature>
<proteinExistence type="predicted"/>
<feature type="compositionally biased region" description="Polar residues" evidence="1">
    <location>
        <begin position="166"/>
        <end position="176"/>
    </location>
</feature>
<feature type="compositionally biased region" description="Polar residues" evidence="1">
    <location>
        <begin position="73"/>
        <end position="89"/>
    </location>
</feature>
<keyword evidence="3" id="KW-1185">Reference proteome</keyword>
<feature type="compositionally biased region" description="Basic and acidic residues" evidence="1">
    <location>
        <begin position="182"/>
        <end position="200"/>
    </location>
</feature>
<sequence>MSLLLQPQSGQAYSASPSSCSAYNNRVFSTMTNHPHPAPDMSLQNSGCISGVGAVGTLIDEVSCAEATHHSHQSGPRESPASTSPSLHGSSPYMPTAQLPFSASWWSSGPTMTAASGDMEASIEAASGLGTATLNGASVSSIITMNNNVSNNSNNEDYNEVDVSSFGANGQPSSHFPESLEAEEKAVRREARDKRRQEREKRRKEKHLARQQLQNQRDNLHNPSYQTSGNLISRVESQQMLIASNASVPENDYSQVPAGHVESPQSTGNSLHSRSGFLQLGLLSDVVAYEEDFGDAGSPLSPHLAGPLGDKREQRKKVISEKHDRDEVVNEGGGGQKERAFQQAEQLKYANIEMNDSGELRRQERHERRERRRQQRELLKRQKASLNCITQASIIFSDSG</sequence>
<gene>
    <name evidence="2" type="ORF">PXEA_LOCUS32217</name>
</gene>
<accession>A0A448XKF6</accession>
<dbReference type="EMBL" id="CAAALY010258964">
    <property type="protein sequence ID" value="VEL38777.1"/>
    <property type="molecule type" value="Genomic_DNA"/>
</dbReference>